<feature type="non-terminal residue" evidence="4">
    <location>
        <position position="1"/>
    </location>
</feature>
<keyword evidence="3" id="KW-0647">Proteasome</keyword>
<dbReference type="Gene3D" id="3.60.20.10">
    <property type="entry name" value="Glutamine Phosphoribosylpyrophosphate, subunit 1, domain 1"/>
    <property type="match status" value="1"/>
</dbReference>
<dbReference type="SUPFAM" id="SSF56235">
    <property type="entry name" value="N-terminal nucleophile aminohydrolases (Ntn hydrolases)"/>
    <property type="match status" value="1"/>
</dbReference>
<dbReference type="GO" id="GO:0005839">
    <property type="term" value="C:proteasome core complex"/>
    <property type="evidence" value="ECO:0007669"/>
    <property type="project" value="InterPro"/>
</dbReference>
<evidence type="ECO:0000256" key="2">
    <source>
        <dbReference type="ARBA" id="ARBA00022490"/>
    </source>
</evidence>
<dbReference type="Pfam" id="PF00227">
    <property type="entry name" value="Proteasome"/>
    <property type="match status" value="1"/>
</dbReference>
<name>A0A6A0A409_HAELA</name>
<evidence type="ECO:0000313" key="5">
    <source>
        <dbReference type="Proteomes" id="UP000485058"/>
    </source>
</evidence>
<comment type="subcellular location">
    <subcellularLocation>
        <location evidence="1">Nucleus</location>
    </subcellularLocation>
</comment>
<dbReference type="PROSITE" id="PS51476">
    <property type="entry name" value="PROTEASOME_BETA_2"/>
    <property type="match status" value="1"/>
</dbReference>
<dbReference type="AlphaFoldDB" id="A0A6A0A409"/>
<organism evidence="4 5">
    <name type="scientific">Haematococcus lacustris</name>
    <name type="common">Green alga</name>
    <name type="synonym">Haematococcus pluvialis</name>
    <dbReference type="NCBI Taxonomy" id="44745"/>
    <lineage>
        <taxon>Eukaryota</taxon>
        <taxon>Viridiplantae</taxon>
        <taxon>Chlorophyta</taxon>
        <taxon>core chlorophytes</taxon>
        <taxon>Chlorophyceae</taxon>
        <taxon>CS clade</taxon>
        <taxon>Chlamydomonadales</taxon>
        <taxon>Haematococcaceae</taxon>
        <taxon>Haematococcus</taxon>
    </lineage>
</organism>
<comment type="caution">
    <text evidence="4">The sequence shown here is derived from an EMBL/GenBank/DDBJ whole genome shotgun (WGS) entry which is preliminary data.</text>
</comment>
<accession>A0A6A0A409</accession>
<reference evidence="4 5" key="1">
    <citation type="submission" date="2020-02" db="EMBL/GenBank/DDBJ databases">
        <title>Draft genome sequence of Haematococcus lacustris strain NIES-144.</title>
        <authorList>
            <person name="Morimoto D."/>
            <person name="Nakagawa S."/>
            <person name="Yoshida T."/>
            <person name="Sawayama S."/>
        </authorList>
    </citation>
    <scope>NUCLEOTIDE SEQUENCE [LARGE SCALE GENOMIC DNA]</scope>
    <source>
        <strain evidence="4 5">NIES-144</strain>
    </source>
</reference>
<gene>
    <name evidence="4" type="ORF">HaLaN_22779</name>
</gene>
<dbReference type="InterPro" id="IPR023333">
    <property type="entry name" value="Proteasome_suB-type"/>
</dbReference>
<dbReference type="PANTHER" id="PTHR32194:SF2">
    <property type="entry name" value="PROTEASOME SUBUNIT BETA TYPE-1"/>
    <property type="match status" value="1"/>
</dbReference>
<protein>
    <recommendedName>
        <fullName evidence="6">Proteasome subunit beta</fullName>
    </recommendedName>
</protein>
<dbReference type="EMBL" id="BLLF01002663">
    <property type="protein sequence ID" value="GFH24902.1"/>
    <property type="molecule type" value="Genomic_DNA"/>
</dbReference>
<dbReference type="InterPro" id="IPR001353">
    <property type="entry name" value="Proteasome_sua/b"/>
</dbReference>
<dbReference type="Proteomes" id="UP000485058">
    <property type="component" value="Unassembled WGS sequence"/>
</dbReference>
<dbReference type="GO" id="GO:0005737">
    <property type="term" value="C:cytoplasm"/>
    <property type="evidence" value="ECO:0007669"/>
    <property type="project" value="TreeGrafter"/>
</dbReference>
<evidence type="ECO:0008006" key="6">
    <source>
        <dbReference type="Google" id="ProtNLM"/>
    </source>
</evidence>
<dbReference type="InterPro" id="IPR029055">
    <property type="entry name" value="Ntn_hydrolases_N"/>
</dbReference>
<keyword evidence="5" id="KW-1185">Reference proteome</keyword>
<evidence type="ECO:0000256" key="3">
    <source>
        <dbReference type="ARBA" id="ARBA00022942"/>
    </source>
</evidence>
<dbReference type="PROSITE" id="PS00854">
    <property type="entry name" value="PROTEASOME_BETA_1"/>
    <property type="match status" value="1"/>
</dbReference>
<evidence type="ECO:0000313" key="4">
    <source>
        <dbReference type="EMBL" id="GFH24902.1"/>
    </source>
</evidence>
<dbReference type="GO" id="GO:0051603">
    <property type="term" value="P:proteolysis involved in protein catabolic process"/>
    <property type="evidence" value="ECO:0007669"/>
    <property type="project" value="InterPro"/>
</dbReference>
<dbReference type="PANTHER" id="PTHR32194">
    <property type="entry name" value="METALLOPROTEASE TLDD"/>
    <property type="match status" value="1"/>
</dbReference>
<evidence type="ECO:0000256" key="1">
    <source>
        <dbReference type="ARBA" id="ARBA00004123"/>
    </source>
</evidence>
<keyword evidence="2" id="KW-0963">Cytoplasm</keyword>
<proteinExistence type="predicted"/>
<dbReference type="GO" id="GO:0005634">
    <property type="term" value="C:nucleus"/>
    <property type="evidence" value="ECO:0007669"/>
    <property type="project" value="UniProtKB-SubCell"/>
</dbReference>
<dbReference type="InterPro" id="IPR016050">
    <property type="entry name" value="Proteasome_bsu_CS"/>
</dbReference>
<feature type="non-terminal residue" evidence="4">
    <location>
        <position position="347"/>
    </location>
</feature>
<sequence>MIYAASASRTVLAVAGEDYCIVAASTRMSSGFDILTRDSSKLLQMSDKVVIASAGMQADTKALHKTLVSRHVMYHHNHSKPMSVAAVAQLLSNTLYYKRFFPYYTFNLCAGLDQEGRGAVYNYDAIGSYERSGYFCQGSGKGLMQPVLDNQLKAASPLLLPPQNTLTALPLEQALDLVKDAFVSAGERDIYTVVITDTGMTVALDQHQLLAALNDPNVTTIALVMDLTLTPQVFSSGAVQLQRSVTIMAQYPSNFVTVDVGGIDRGAIICIVTDWVGDLAFSCESSSSLVVHQWNSTQRSRELFLQPTRPSYSTGSIQTRNVRLVLPSSYVCNSSSWTASACLAVVK</sequence>